<accession>A0AAD7GUL8</accession>
<keyword evidence="3" id="KW-1185">Reference proteome</keyword>
<dbReference type="Proteomes" id="UP001221757">
    <property type="component" value="Unassembled WGS sequence"/>
</dbReference>
<feature type="compositionally biased region" description="Polar residues" evidence="1">
    <location>
        <begin position="291"/>
        <end position="300"/>
    </location>
</feature>
<evidence type="ECO:0000313" key="3">
    <source>
        <dbReference type="Proteomes" id="UP001221757"/>
    </source>
</evidence>
<feature type="compositionally biased region" description="Pro residues" evidence="1">
    <location>
        <begin position="165"/>
        <end position="176"/>
    </location>
</feature>
<feature type="compositionally biased region" description="Polar residues" evidence="1">
    <location>
        <begin position="208"/>
        <end position="217"/>
    </location>
</feature>
<feature type="compositionally biased region" description="Basic and acidic residues" evidence="1">
    <location>
        <begin position="193"/>
        <end position="204"/>
    </location>
</feature>
<evidence type="ECO:0000313" key="2">
    <source>
        <dbReference type="EMBL" id="KAJ7705547.1"/>
    </source>
</evidence>
<evidence type="ECO:0000256" key="1">
    <source>
        <dbReference type="SAM" id="MobiDB-lite"/>
    </source>
</evidence>
<protein>
    <submittedName>
        <fullName evidence="2">Uncharacterized protein</fullName>
    </submittedName>
</protein>
<organism evidence="2 3">
    <name type="scientific">Mycena rosella</name>
    <name type="common">Pink bonnet</name>
    <name type="synonym">Agaricus rosellus</name>
    <dbReference type="NCBI Taxonomy" id="1033263"/>
    <lineage>
        <taxon>Eukaryota</taxon>
        <taxon>Fungi</taxon>
        <taxon>Dikarya</taxon>
        <taxon>Basidiomycota</taxon>
        <taxon>Agaricomycotina</taxon>
        <taxon>Agaricomycetes</taxon>
        <taxon>Agaricomycetidae</taxon>
        <taxon>Agaricales</taxon>
        <taxon>Marasmiineae</taxon>
        <taxon>Mycenaceae</taxon>
        <taxon>Mycena</taxon>
    </lineage>
</organism>
<feature type="compositionally biased region" description="Basic and acidic residues" evidence="1">
    <location>
        <begin position="301"/>
        <end position="315"/>
    </location>
</feature>
<feature type="compositionally biased region" description="Low complexity" evidence="1">
    <location>
        <begin position="405"/>
        <end position="420"/>
    </location>
</feature>
<feature type="region of interest" description="Disordered" evidence="1">
    <location>
        <begin position="1"/>
        <end position="46"/>
    </location>
</feature>
<comment type="caution">
    <text evidence="2">The sequence shown here is derived from an EMBL/GenBank/DDBJ whole genome shotgun (WGS) entry which is preliminary data.</text>
</comment>
<gene>
    <name evidence="2" type="ORF">B0H17DRAFT_670617</name>
</gene>
<sequence>MFSSPEGDSPADLLDFPLDLPPSTSPDPHWPHPNLNLDLDSDNHDPTAPFLTPWEATETKAIADVDLPEDPEVTAPQCRPNRAYCGAAGCPHSCDCMPFLLFSPGSREAAAANGARTGTSGVPSMSALFTPPGAPSGLSLSLNTDRARSSSRSRPRSRSLSRAPSPAPGPLGPPSASPMASMSSSINIPNPHQELRGQLKDLLRDPPMSSSLPNMPASSHFLPSPLSRDFRYGDSSPVHTTPPKDRAAGRLRDREAHLHPPMLSHSSSPSPLHTSAALADPPRSSLLRMGSNPNTNTAQATDERDWERRGADRARVSPRPVPMPRPQTHGAAPIAPPSNQSQASHPPLRPRGASPAIPMPCPQTHGGPAPSPSPSNAHPPQAQSQSHAMPRPQTQGAPPPPIPSPSNAYPPQSQSQSHSHSMPRAQAHAPPAPSLTRTSTKPSSSQQRAHAPSASTYGTHGPAPAMAAPPRVLYA</sequence>
<name>A0AAD7GUL8_MYCRO</name>
<proteinExistence type="predicted"/>
<dbReference type="EMBL" id="JARKIE010000008">
    <property type="protein sequence ID" value="KAJ7705547.1"/>
    <property type="molecule type" value="Genomic_DNA"/>
</dbReference>
<reference evidence="2" key="1">
    <citation type="submission" date="2023-03" db="EMBL/GenBank/DDBJ databases">
        <title>Massive genome expansion in bonnet fungi (Mycena s.s.) driven by repeated elements and novel gene families across ecological guilds.</title>
        <authorList>
            <consortium name="Lawrence Berkeley National Laboratory"/>
            <person name="Harder C.B."/>
            <person name="Miyauchi S."/>
            <person name="Viragh M."/>
            <person name="Kuo A."/>
            <person name="Thoen E."/>
            <person name="Andreopoulos B."/>
            <person name="Lu D."/>
            <person name="Skrede I."/>
            <person name="Drula E."/>
            <person name="Henrissat B."/>
            <person name="Morin E."/>
            <person name="Kohler A."/>
            <person name="Barry K."/>
            <person name="LaButti K."/>
            <person name="Morin E."/>
            <person name="Salamov A."/>
            <person name="Lipzen A."/>
            <person name="Mereny Z."/>
            <person name="Hegedus B."/>
            <person name="Baldrian P."/>
            <person name="Stursova M."/>
            <person name="Weitz H."/>
            <person name="Taylor A."/>
            <person name="Grigoriev I.V."/>
            <person name="Nagy L.G."/>
            <person name="Martin F."/>
            <person name="Kauserud H."/>
        </authorList>
    </citation>
    <scope>NUCLEOTIDE SEQUENCE</scope>
    <source>
        <strain evidence="2">CBHHK067</strain>
    </source>
</reference>
<feature type="compositionally biased region" description="Low complexity" evidence="1">
    <location>
        <begin position="259"/>
        <end position="279"/>
    </location>
</feature>
<dbReference type="AlphaFoldDB" id="A0AAD7GUL8"/>
<feature type="region of interest" description="Disordered" evidence="1">
    <location>
        <begin position="112"/>
        <end position="475"/>
    </location>
</feature>
<feature type="compositionally biased region" description="Basic and acidic residues" evidence="1">
    <location>
        <begin position="242"/>
        <end position="258"/>
    </location>
</feature>
<feature type="compositionally biased region" description="Low complexity" evidence="1">
    <location>
        <begin position="8"/>
        <end position="18"/>
    </location>
</feature>
<feature type="compositionally biased region" description="Low complexity" evidence="1">
    <location>
        <begin position="374"/>
        <end position="396"/>
    </location>
</feature>
<feature type="compositionally biased region" description="Basic residues" evidence="1">
    <location>
        <begin position="149"/>
        <end position="159"/>
    </location>
</feature>
<feature type="compositionally biased region" description="Polar residues" evidence="1">
    <location>
        <begin position="435"/>
        <end position="458"/>
    </location>
</feature>